<dbReference type="Proteomes" id="UP000184394">
    <property type="component" value="Unassembled WGS sequence"/>
</dbReference>
<accession>A0A1M7IAY7</accession>
<protein>
    <submittedName>
        <fullName evidence="1">Uncharacterized protein</fullName>
    </submittedName>
</protein>
<dbReference type="EMBL" id="FRCT01000004">
    <property type="protein sequence ID" value="SHM37845.1"/>
    <property type="molecule type" value="Genomic_DNA"/>
</dbReference>
<reference evidence="1 2" key="1">
    <citation type="submission" date="2016-11" db="EMBL/GenBank/DDBJ databases">
        <authorList>
            <person name="Jaros S."/>
            <person name="Januszkiewicz K."/>
            <person name="Wedrychowicz H."/>
        </authorList>
    </citation>
    <scope>NUCLEOTIDE SEQUENCE [LARGE SCALE GENOMIC DNA]</scope>
    <source>
        <strain evidence="1 2">Y1</strain>
    </source>
</reference>
<evidence type="ECO:0000313" key="1">
    <source>
        <dbReference type="EMBL" id="SHM37845.1"/>
    </source>
</evidence>
<name>A0A1M7IAY7_RUMFL</name>
<gene>
    <name evidence="1" type="ORF">SAMN04487860_10416</name>
</gene>
<organism evidence="1 2">
    <name type="scientific">Ruminococcus flavefaciens</name>
    <dbReference type="NCBI Taxonomy" id="1265"/>
    <lineage>
        <taxon>Bacteria</taxon>
        <taxon>Bacillati</taxon>
        <taxon>Bacillota</taxon>
        <taxon>Clostridia</taxon>
        <taxon>Eubacteriales</taxon>
        <taxon>Oscillospiraceae</taxon>
        <taxon>Ruminococcus</taxon>
    </lineage>
</organism>
<proteinExistence type="predicted"/>
<evidence type="ECO:0000313" key="2">
    <source>
        <dbReference type="Proteomes" id="UP000184394"/>
    </source>
</evidence>
<dbReference type="AlphaFoldDB" id="A0A1M7IAY7"/>
<sequence length="188" mass="22109">MGISVDKVRSEKKAYHYMLEQYKKDGNKKMVSEMEQYYDLFSGENNDIDMSCKKMHTYFAKTRDKAMHENGVGTLHNMDSVITGIFFPTLKMTDFTQKERLNIWRGKSFVSKAEVSSGNFKAVDVTKQLDIPFYVLTGKYDMTTDYELQKEYFDLVKADKKDFTHLKTPRTALYSKNLKEQRKYFPKT</sequence>